<feature type="transmembrane region" description="Helical" evidence="10">
    <location>
        <begin position="300"/>
        <end position="325"/>
    </location>
</feature>
<keyword evidence="4 10" id="KW-0328">Glycosyltransferase</keyword>
<evidence type="ECO:0000313" key="11">
    <source>
        <dbReference type="EMBL" id="KAF1017635.1"/>
    </source>
</evidence>
<name>A0A7V8JNN4_STEMA</name>
<keyword evidence="8 10" id="KW-0472">Membrane</keyword>
<keyword evidence="5 10" id="KW-0808">Transferase</keyword>
<dbReference type="SUPFAM" id="SSF53448">
    <property type="entry name" value="Nucleotide-diphospho-sugar transferases"/>
    <property type="match status" value="1"/>
</dbReference>
<feature type="transmembrane region" description="Helical" evidence="10">
    <location>
        <begin position="345"/>
        <end position="364"/>
    </location>
</feature>
<comment type="similarity">
    <text evidence="2 10">Belongs to the glycosyltransferase 2 family.</text>
</comment>
<feature type="transmembrane region" description="Helical" evidence="10">
    <location>
        <begin position="376"/>
        <end position="398"/>
    </location>
</feature>
<dbReference type="EMBL" id="WNDS01000001">
    <property type="protein sequence ID" value="KAF1017635.1"/>
    <property type="molecule type" value="Genomic_DNA"/>
</dbReference>
<gene>
    <name evidence="11" type="primary">pgaC_1</name>
    <name evidence="11" type="ORF">GAK31_00903</name>
</gene>
<evidence type="ECO:0000256" key="6">
    <source>
        <dbReference type="ARBA" id="ARBA00022692"/>
    </source>
</evidence>
<dbReference type="GO" id="GO:0008375">
    <property type="term" value="F:acetylglucosaminyltransferase activity"/>
    <property type="evidence" value="ECO:0007669"/>
    <property type="project" value="UniProtKB-UniRule"/>
</dbReference>
<dbReference type="Proteomes" id="UP000487117">
    <property type="component" value="Unassembled WGS sequence"/>
</dbReference>
<evidence type="ECO:0000256" key="3">
    <source>
        <dbReference type="ARBA" id="ARBA00022475"/>
    </source>
</evidence>
<evidence type="ECO:0000256" key="1">
    <source>
        <dbReference type="ARBA" id="ARBA00004651"/>
    </source>
</evidence>
<proteinExistence type="inferred from homology"/>
<dbReference type="EC" id="2.4.1.-" evidence="10"/>
<evidence type="ECO:0000256" key="8">
    <source>
        <dbReference type="ARBA" id="ARBA00023136"/>
    </source>
</evidence>
<keyword evidence="3 10" id="KW-1003">Cell membrane</keyword>
<dbReference type="PANTHER" id="PTHR43630">
    <property type="entry name" value="POLY-BETA-1,6-N-ACETYL-D-GLUCOSAMINE SYNTHASE"/>
    <property type="match status" value="1"/>
</dbReference>
<organism evidence="11 12">
    <name type="scientific">Stenotrophomonas maltophilia</name>
    <name type="common">Pseudomonas maltophilia</name>
    <name type="synonym">Xanthomonas maltophilia</name>
    <dbReference type="NCBI Taxonomy" id="40324"/>
    <lineage>
        <taxon>Bacteria</taxon>
        <taxon>Pseudomonadati</taxon>
        <taxon>Pseudomonadota</taxon>
        <taxon>Gammaproteobacteria</taxon>
        <taxon>Lysobacterales</taxon>
        <taxon>Lysobacteraceae</taxon>
        <taxon>Stenotrophomonas</taxon>
        <taxon>Stenotrophomonas maltophilia group</taxon>
    </lineage>
</organism>
<dbReference type="GO" id="GO:0043708">
    <property type="term" value="P:cell adhesion involved in biofilm formation"/>
    <property type="evidence" value="ECO:0007669"/>
    <property type="project" value="InterPro"/>
</dbReference>
<comment type="caution">
    <text evidence="11">The sequence shown here is derived from an EMBL/GenBank/DDBJ whole genome shotgun (WGS) entry which is preliminary data.</text>
</comment>
<dbReference type="PANTHER" id="PTHR43630:SF1">
    <property type="entry name" value="POLY-BETA-1,6-N-ACETYL-D-GLUCOSAMINE SYNTHASE"/>
    <property type="match status" value="1"/>
</dbReference>
<accession>A0A7V8JNN4</accession>
<dbReference type="NCBIfam" id="TIGR03937">
    <property type="entry name" value="PgaC_IcaA"/>
    <property type="match status" value="1"/>
</dbReference>
<evidence type="ECO:0000256" key="9">
    <source>
        <dbReference type="NCBIfam" id="TIGR03937"/>
    </source>
</evidence>
<evidence type="ECO:0000256" key="2">
    <source>
        <dbReference type="ARBA" id="ARBA00006739"/>
    </source>
</evidence>
<evidence type="ECO:0000313" key="12">
    <source>
        <dbReference type="Proteomes" id="UP000487117"/>
    </source>
</evidence>
<evidence type="ECO:0000256" key="10">
    <source>
        <dbReference type="RuleBase" id="RU364028"/>
    </source>
</evidence>
<dbReference type="Pfam" id="PF13641">
    <property type="entry name" value="Glyco_tranf_2_3"/>
    <property type="match status" value="1"/>
</dbReference>
<dbReference type="Gene3D" id="3.90.550.10">
    <property type="entry name" value="Spore Coat Polysaccharide Biosynthesis Protein SpsA, Chain A"/>
    <property type="match status" value="1"/>
</dbReference>
<comment type="subcellular location">
    <subcellularLocation>
        <location evidence="1 10">Cell membrane</location>
        <topology evidence="1 10">Multi-pass membrane protein</topology>
    </subcellularLocation>
</comment>
<evidence type="ECO:0000256" key="5">
    <source>
        <dbReference type="ARBA" id="ARBA00022679"/>
    </source>
</evidence>
<feature type="transmembrane region" description="Helical" evidence="10">
    <location>
        <begin position="12"/>
        <end position="37"/>
    </location>
</feature>
<dbReference type="CDD" id="cd06423">
    <property type="entry name" value="CESA_like"/>
    <property type="match status" value="1"/>
</dbReference>
<dbReference type="InterPro" id="IPR023853">
    <property type="entry name" value="PGA_PgaC/IcaA"/>
</dbReference>
<keyword evidence="7 10" id="KW-1133">Transmembrane helix</keyword>
<dbReference type="InterPro" id="IPR029044">
    <property type="entry name" value="Nucleotide-diphossugar_trans"/>
</dbReference>
<evidence type="ECO:0000256" key="4">
    <source>
        <dbReference type="ARBA" id="ARBA00022676"/>
    </source>
</evidence>
<keyword evidence="6 10" id="KW-0812">Transmembrane</keyword>
<evidence type="ECO:0000256" key="7">
    <source>
        <dbReference type="ARBA" id="ARBA00022989"/>
    </source>
</evidence>
<reference evidence="12" key="1">
    <citation type="journal article" date="2020" name="MBio">
        <title>Horizontal gene transfer to a defensive symbiont with a reduced genome amongst a multipartite beetle microbiome.</title>
        <authorList>
            <person name="Waterworth S.C."/>
            <person name="Florez L.V."/>
            <person name="Rees E.R."/>
            <person name="Hertweck C."/>
            <person name="Kaltenpoth M."/>
            <person name="Kwan J.C."/>
        </authorList>
    </citation>
    <scope>NUCLEOTIDE SEQUENCE [LARGE SCALE GENOMIC DNA]</scope>
</reference>
<sequence>MSWMETVSPVTLLFNFAFFYPVVMAFFWMVGGIYYYLRRERGSPLPDAPPPLRSQPPVSVLVPCFNEAARIADTVGAVAAQAYPQLEIIVINDGSSDDTADVLEALLPQYPNLRVVHLEQNQGKANALRVGALAARSEYLVCVDADMPLDPHATRWMVGHLIDGPRVGAVTGNPRVRNRTTLLARMQVGEFSAIIGLIKRAQRVYGRLFTLSGAICAFRRTALHRVGFWNDRMVTEDIDISWRLQLDGWDIRYEPNALCWVLMPETVRGLWRQRLRWARGGVEVLLQHGRRVLAWRRRRMWGVLLEYALSLAWAYAMLAIVLLWLLGKVAPLPRALYVDTLLPRWHGVVLALVCLLQFGTSLLIERRYEHGLARQFYWVIWYPLAFWTIGMAAAMVALPRTLLYWRGQQRARWVSPDRGLS</sequence>
<protein>
    <recommendedName>
        <fullName evidence="9 10">Poly-beta-1,6-N-acetyl-D-glucosamine synthase</fullName>
        <shortName evidence="10">Poly-beta-1,6-GlcNAc synthase</shortName>
        <ecNumber evidence="10">2.4.1.-</ecNumber>
    </recommendedName>
</protein>
<dbReference type="AlphaFoldDB" id="A0A7V8JNN4"/>
<dbReference type="GO" id="GO:0005886">
    <property type="term" value="C:plasma membrane"/>
    <property type="evidence" value="ECO:0007669"/>
    <property type="project" value="UniProtKB-SubCell"/>
</dbReference>